<reference evidence="2" key="1">
    <citation type="submission" date="2018-01" db="EMBL/GenBank/DDBJ databases">
        <title>An insight into the sialome of Amazonian anophelines.</title>
        <authorList>
            <person name="Ribeiro J.M."/>
            <person name="Scarpassa V."/>
            <person name="Calvo E."/>
        </authorList>
    </citation>
    <scope>NUCLEOTIDE SEQUENCE</scope>
    <source>
        <tissue evidence="2">Salivary glands</tissue>
    </source>
</reference>
<proteinExistence type="predicted"/>
<protein>
    <submittedName>
        <fullName evidence="2">Putative secreted peptide</fullName>
    </submittedName>
</protein>
<organism evidence="2">
    <name type="scientific">Anopheles braziliensis</name>
    <dbReference type="NCBI Taxonomy" id="58242"/>
    <lineage>
        <taxon>Eukaryota</taxon>
        <taxon>Metazoa</taxon>
        <taxon>Ecdysozoa</taxon>
        <taxon>Arthropoda</taxon>
        <taxon>Hexapoda</taxon>
        <taxon>Insecta</taxon>
        <taxon>Pterygota</taxon>
        <taxon>Neoptera</taxon>
        <taxon>Endopterygota</taxon>
        <taxon>Diptera</taxon>
        <taxon>Nematocera</taxon>
        <taxon>Culicoidea</taxon>
        <taxon>Culicidae</taxon>
        <taxon>Anophelinae</taxon>
        <taxon>Anopheles</taxon>
    </lineage>
</organism>
<evidence type="ECO:0000256" key="1">
    <source>
        <dbReference type="SAM" id="SignalP"/>
    </source>
</evidence>
<name>A0A2M3ZR87_9DIPT</name>
<dbReference type="AlphaFoldDB" id="A0A2M3ZR87"/>
<feature type="chain" id="PRO_5014856725" evidence="1">
    <location>
        <begin position="27"/>
        <end position="138"/>
    </location>
</feature>
<keyword evidence="1" id="KW-0732">Signal</keyword>
<evidence type="ECO:0000313" key="2">
    <source>
        <dbReference type="EMBL" id="MBW31049.1"/>
    </source>
</evidence>
<accession>A0A2M3ZR87</accession>
<feature type="signal peptide" evidence="1">
    <location>
        <begin position="1"/>
        <end position="26"/>
    </location>
</feature>
<sequence length="138" mass="15151">MPTRMPTFTPITLAVVVVWRLEAVLAASSNSNGLKITFRAVSPTVTHPPLRQMPVPATINVGINSKRDTMEVDRSRTRNNRTTMDPATGDIEAEMIQPVLRSVITIADRIMRVAMVDLVVADRPVVAIPSIIRSILLP</sequence>
<dbReference type="EMBL" id="GGFM01010298">
    <property type="protein sequence ID" value="MBW31049.1"/>
    <property type="molecule type" value="Transcribed_RNA"/>
</dbReference>